<protein>
    <submittedName>
        <fullName evidence="10">Membrane protein DedA, SNARE-associated domain</fullName>
    </submittedName>
</protein>
<evidence type="ECO:0000256" key="2">
    <source>
        <dbReference type="ARBA" id="ARBA00010792"/>
    </source>
</evidence>
<evidence type="ECO:0000256" key="6">
    <source>
        <dbReference type="ARBA" id="ARBA00023136"/>
    </source>
</evidence>
<evidence type="ECO:0000256" key="3">
    <source>
        <dbReference type="ARBA" id="ARBA00022475"/>
    </source>
</evidence>
<dbReference type="PANTHER" id="PTHR30353:SF0">
    <property type="entry name" value="TRANSMEMBRANE PROTEIN"/>
    <property type="match status" value="1"/>
</dbReference>
<feature type="transmembrane region" description="Helical" evidence="7">
    <location>
        <begin position="137"/>
        <end position="162"/>
    </location>
</feature>
<evidence type="ECO:0000256" key="8">
    <source>
        <dbReference type="SAM" id="MobiDB-lite"/>
    </source>
</evidence>
<keyword evidence="4 7" id="KW-0812">Transmembrane</keyword>
<feature type="region of interest" description="Disordered" evidence="8">
    <location>
        <begin position="194"/>
        <end position="215"/>
    </location>
</feature>
<dbReference type="InterPro" id="IPR032816">
    <property type="entry name" value="VTT_dom"/>
</dbReference>
<keyword evidence="11" id="KW-1185">Reference proteome</keyword>
<feature type="transmembrane region" description="Helical" evidence="7">
    <location>
        <begin position="51"/>
        <end position="74"/>
    </location>
</feature>
<dbReference type="Proteomes" id="UP000198415">
    <property type="component" value="Unassembled WGS sequence"/>
</dbReference>
<keyword evidence="6 7" id="KW-0472">Membrane</keyword>
<accession>A0A238ZQ28</accession>
<evidence type="ECO:0000313" key="10">
    <source>
        <dbReference type="EMBL" id="SNR85556.1"/>
    </source>
</evidence>
<dbReference type="Pfam" id="PF09335">
    <property type="entry name" value="VTT_dom"/>
    <property type="match status" value="1"/>
</dbReference>
<feature type="compositionally biased region" description="Basic residues" evidence="8">
    <location>
        <begin position="206"/>
        <end position="215"/>
    </location>
</feature>
<reference evidence="10 11" key="1">
    <citation type="submission" date="2017-06" db="EMBL/GenBank/DDBJ databases">
        <authorList>
            <person name="Kim H.J."/>
            <person name="Triplett B.A."/>
        </authorList>
    </citation>
    <scope>NUCLEOTIDE SEQUENCE [LARGE SCALE GENOMIC DNA]</scope>
    <source>
        <strain evidence="10 11">DSM 43151</strain>
    </source>
</reference>
<evidence type="ECO:0000256" key="5">
    <source>
        <dbReference type="ARBA" id="ARBA00022989"/>
    </source>
</evidence>
<evidence type="ECO:0000313" key="11">
    <source>
        <dbReference type="Proteomes" id="UP000198415"/>
    </source>
</evidence>
<dbReference type="AlphaFoldDB" id="A0A238ZQ28"/>
<comment type="subcellular location">
    <subcellularLocation>
        <location evidence="1 7">Cell membrane</location>
        <topology evidence="1 7">Multi-pass membrane protein</topology>
    </subcellularLocation>
</comment>
<feature type="transmembrane region" description="Helical" evidence="7">
    <location>
        <begin position="12"/>
        <end position="31"/>
    </location>
</feature>
<keyword evidence="5 7" id="KW-1133">Transmembrane helix</keyword>
<sequence>MSQYVDLLATSRWVLVVVLAAAMFDVILPFIPSETIIVAVGVGVAGTGRPLLIWVILAAAAGVLCGDGLAYLIGHRSGPGVTRRLRGGRRGAAIHDWVSAVMRRHGGPLIILGRYVPGARSATAFTAGAVGYPARRYAGFTVVGAVVWATQSALLGYAGGVVFADRPLAGFAAAWLGAGVVTLAAMLVQRGRESRDRTAAPGGDRGRRRQGVTSL</sequence>
<proteinExistence type="inferred from homology"/>
<dbReference type="EMBL" id="FZNR01000006">
    <property type="protein sequence ID" value="SNR85556.1"/>
    <property type="molecule type" value="Genomic_DNA"/>
</dbReference>
<feature type="transmembrane region" description="Helical" evidence="7">
    <location>
        <begin position="168"/>
        <end position="188"/>
    </location>
</feature>
<name>A0A238ZQ28_9ACTN</name>
<evidence type="ECO:0000259" key="9">
    <source>
        <dbReference type="Pfam" id="PF09335"/>
    </source>
</evidence>
<evidence type="ECO:0000256" key="7">
    <source>
        <dbReference type="RuleBase" id="RU367016"/>
    </source>
</evidence>
<evidence type="ECO:0000256" key="4">
    <source>
        <dbReference type="ARBA" id="ARBA00022692"/>
    </source>
</evidence>
<dbReference type="InterPro" id="IPR032818">
    <property type="entry name" value="DedA-like"/>
</dbReference>
<dbReference type="PANTHER" id="PTHR30353">
    <property type="entry name" value="INNER MEMBRANE PROTEIN DEDA-RELATED"/>
    <property type="match status" value="1"/>
</dbReference>
<dbReference type="RefSeq" id="WP_179277170.1">
    <property type="nucleotide sequence ID" value="NZ_BOMU01000052.1"/>
</dbReference>
<gene>
    <name evidence="10" type="ORF">SAMN06264365_106224</name>
</gene>
<comment type="similarity">
    <text evidence="2 7">Belongs to the DedA family.</text>
</comment>
<dbReference type="GO" id="GO:0005886">
    <property type="term" value="C:plasma membrane"/>
    <property type="evidence" value="ECO:0007669"/>
    <property type="project" value="UniProtKB-SubCell"/>
</dbReference>
<keyword evidence="3 7" id="KW-1003">Cell membrane</keyword>
<evidence type="ECO:0000256" key="1">
    <source>
        <dbReference type="ARBA" id="ARBA00004651"/>
    </source>
</evidence>
<organism evidence="10 11">
    <name type="scientific">Actinoplanes regularis</name>
    <dbReference type="NCBI Taxonomy" id="52697"/>
    <lineage>
        <taxon>Bacteria</taxon>
        <taxon>Bacillati</taxon>
        <taxon>Actinomycetota</taxon>
        <taxon>Actinomycetes</taxon>
        <taxon>Micromonosporales</taxon>
        <taxon>Micromonosporaceae</taxon>
        <taxon>Actinoplanes</taxon>
    </lineage>
</organism>
<feature type="domain" description="VTT" evidence="9">
    <location>
        <begin position="31"/>
        <end position="157"/>
    </location>
</feature>